<organism evidence="1 2">
    <name type="scientific">Parelaphostrongylus tenuis</name>
    <name type="common">Meningeal worm</name>
    <dbReference type="NCBI Taxonomy" id="148309"/>
    <lineage>
        <taxon>Eukaryota</taxon>
        <taxon>Metazoa</taxon>
        <taxon>Ecdysozoa</taxon>
        <taxon>Nematoda</taxon>
        <taxon>Chromadorea</taxon>
        <taxon>Rhabditida</taxon>
        <taxon>Rhabditina</taxon>
        <taxon>Rhabditomorpha</taxon>
        <taxon>Strongyloidea</taxon>
        <taxon>Metastrongylidae</taxon>
        <taxon>Parelaphostrongylus</taxon>
    </lineage>
</organism>
<comment type="caution">
    <text evidence="1">The sequence shown here is derived from an EMBL/GenBank/DDBJ whole genome shotgun (WGS) entry which is preliminary data.</text>
</comment>
<keyword evidence="2" id="KW-1185">Reference proteome</keyword>
<reference evidence="1" key="1">
    <citation type="submission" date="2021-06" db="EMBL/GenBank/DDBJ databases">
        <title>Parelaphostrongylus tenuis whole genome reference sequence.</title>
        <authorList>
            <person name="Garwood T.J."/>
            <person name="Larsen P.A."/>
            <person name="Fountain-Jones N.M."/>
            <person name="Garbe J.R."/>
            <person name="Macchietto M.G."/>
            <person name="Kania S.A."/>
            <person name="Gerhold R.W."/>
            <person name="Richards J.E."/>
            <person name="Wolf T.M."/>
        </authorList>
    </citation>
    <scope>NUCLEOTIDE SEQUENCE</scope>
    <source>
        <strain evidence="1">MNPRO001-30</strain>
        <tissue evidence="1">Meninges</tissue>
    </source>
</reference>
<accession>A0AAD5QGC8</accession>
<sequence>MITVRCRCDAVVVLYYNRSPSLNSEFALQSNGLRCHVKAAVVPYLCHVETVMISVRCRCDAVVVLFYNRSPSLNSEFASPSRGLRCHVKAAVVLSCGDCDDIGTMPLRRRGGVVVQ</sequence>
<name>A0AAD5QGC8_PARTN</name>
<dbReference type="AlphaFoldDB" id="A0AAD5QGC8"/>
<dbReference type="EMBL" id="JAHQIW010000814">
    <property type="protein sequence ID" value="KAJ1350217.1"/>
    <property type="molecule type" value="Genomic_DNA"/>
</dbReference>
<evidence type="ECO:0000313" key="2">
    <source>
        <dbReference type="Proteomes" id="UP001196413"/>
    </source>
</evidence>
<evidence type="ECO:0000313" key="1">
    <source>
        <dbReference type="EMBL" id="KAJ1350217.1"/>
    </source>
</evidence>
<dbReference type="Proteomes" id="UP001196413">
    <property type="component" value="Unassembled WGS sequence"/>
</dbReference>
<protein>
    <submittedName>
        <fullName evidence="1">Uncharacterized protein</fullName>
    </submittedName>
</protein>
<proteinExistence type="predicted"/>
<gene>
    <name evidence="1" type="ORF">KIN20_005955</name>
</gene>